<feature type="domain" description="STPR" evidence="1">
    <location>
        <begin position="24"/>
        <end position="84"/>
    </location>
</feature>
<accession>A0A9N8Z803</accession>
<name>A0A9N8Z803_9GLOM</name>
<reference evidence="2" key="1">
    <citation type="submission" date="2021-06" db="EMBL/GenBank/DDBJ databases">
        <authorList>
            <person name="Kallberg Y."/>
            <person name="Tangrot J."/>
            <person name="Rosling A."/>
        </authorList>
    </citation>
    <scope>NUCLEOTIDE SEQUENCE</scope>
    <source>
        <strain evidence="2">CL551</strain>
    </source>
</reference>
<dbReference type="InterPro" id="IPR048998">
    <property type="entry name" value="STPR"/>
</dbReference>
<dbReference type="EMBL" id="CAJVPV010000989">
    <property type="protein sequence ID" value="CAG8482346.1"/>
    <property type="molecule type" value="Genomic_DNA"/>
</dbReference>
<feature type="non-terminal residue" evidence="2">
    <location>
        <position position="1"/>
    </location>
</feature>
<comment type="caution">
    <text evidence="2">The sequence shown here is derived from an EMBL/GenBank/DDBJ whole genome shotgun (WGS) entry which is preliminary data.</text>
</comment>
<dbReference type="OrthoDB" id="416437at2759"/>
<keyword evidence="3" id="KW-1185">Reference proteome</keyword>
<sequence>GHFLINKDILIQINFIQINIIYTMTKKINEIDKQREARLKREREQKCQKRSEETFKQRETRLVRMHERKKERISNENSEEYEMRLTCEREHRRKSRVQVLTQRRMNIQHKEAAT</sequence>
<dbReference type="Proteomes" id="UP000789342">
    <property type="component" value="Unassembled WGS sequence"/>
</dbReference>
<evidence type="ECO:0000313" key="2">
    <source>
        <dbReference type="EMBL" id="CAG8482346.1"/>
    </source>
</evidence>
<evidence type="ECO:0000313" key="3">
    <source>
        <dbReference type="Proteomes" id="UP000789342"/>
    </source>
</evidence>
<organism evidence="2 3">
    <name type="scientific">Acaulospora morrowiae</name>
    <dbReference type="NCBI Taxonomy" id="94023"/>
    <lineage>
        <taxon>Eukaryota</taxon>
        <taxon>Fungi</taxon>
        <taxon>Fungi incertae sedis</taxon>
        <taxon>Mucoromycota</taxon>
        <taxon>Glomeromycotina</taxon>
        <taxon>Glomeromycetes</taxon>
        <taxon>Diversisporales</taxon>
        <taxon>Acaulosporaceae</taxon>
        <taxon>Acaulospora</taxon>
    </lineage>
</organism>
<dbReference type="Pfam" id="PF21107">
    <property type="entry name" value="STPRs"/>
    <property type="match status" value="1"/>
</dbReference>
<proteinExistence type="predicted"/>
<dbReference type="AlphaFoldDB" id="A0A9N8Z803"/>
<evidence type="ECO:0000259" key="1">
    <source>
        <dbReference type="Pfam" id="PF21107"/>
    </source>
</evidence>
<protein>
    <submittedName>
        <fullName evidence="2">17696_t:CDS:1</fullName>
    </submittedName>
</protein>
<gene>
    <name evidence="2" type="ORF">AMORRO_LOCUS2369</name>
</gene>